<dbReference type="PROSITE" id="PS50975">
    <property type="entry name" value="ATP_GRASP"/>
    <property type="match status" value="1"/>
</dbReference>
<dbReference type="PANTHER" id="PTHR43585:SF2">
    <property type="entry name" value="ATP-GRASP ENZYME FSQD"/>
    <property type="match status" value="1"/>
</dbReference>
<reference evidence="7 8" key="1">
    <citation type="journal article" date="2019" name="Int. J. Syst. Evol. Microbiol.">
        <title>Faecalibacillus intestinalis gen. nov., sp. nov. and Faecalibacillus faecis sp. nov., isolated from human faeces.</title>
        <authorList>
            <person name="Seo B."/>
            <person name="Jeon K."/>
            <person name="Baek I."/>
            <person name="Lee Y.M."/>
            <person name="Baek K."/>
            <person name="Ko G."/>
        </authorList>
    </citation>
    <scope>NUCLEOTIDE SEQUENCE [LARGE SCALE GENOMIC DNA]</scope>
    <source>
        <strain evidence="7 8">SNUG30099</strain>
    </source>
</reference>
<dbReference type="SUPFAM" id="SSF56059">
    <property type="entry name" value="Glutathione synthetase ATP-binding domain-like"/>
    <property type="match status" value="1"/>
</dbReference>
<evidence type="ECO:0000256" key="1">
    <source>
        <dbReference type="ARBA" id="ARBA00001936"/>
    </source>
</evidence>
<keyword evidence="4 5" id="KW-0067">ATP-binding</keyword>
<dbReference type="EMBL" id="PYLQ01000024">
    <property type="protein sequence ID" value="PST37130.1"/>
    <property type="molecule type" value="Genomic_DNA"/>
</dbReference>
<protein>
    <submittedName>
        <fullName evidence="7">ATP-grasp domain-containing protein</fullName>
    </submittedName>
</protein>
<dbReference type="Gene3D" id="3.30.470.20">
    <property type="entry name" value="ATP-grasp fold, B domain"/>
    <property type="match status" value="1"/>
</dbReference>
<sequence>MNLVFISPNFPTYYWNFCKSLRERGVTVLGVGDAPYDDLVNETKESLVEYYRVNNLQNYDEVYRAMGFFIGKYGRIDYIESQNEFWLELEAQLREDFNIHHGLRPKKLEVMKFKSKMKDVYKKANVPTARYKVFKDDQELLDFCKEVGFPIVVKPDNGVGASFTYKLKNNKQVKEFLKNWDRNISFIAEEYIDGLVETFDGITDSQGNILICTSHVMMESIMDTVNEGGDTAFYGQIVEGSDIKEVGSRVVKAFDAKQKFFHFEFFRLGKDKAGLGKKGDLVGLEVNMRAPGAYIPDMMNYSYNANVYDIFADMLIYDRCFIEPKQQYCIGYAGRRDGLKYKHHSQQIRMKFKDQLISHEIVPDALAAAMGNQVYLLRAKNEKEIQEMIKYVLEKKDSF</sequence>
<dbReference type="InterPro" id="IPR052032">
    <property type="entry name" value="ATP-dep_AA_Ligase"/>
</dbReference>
<keyword evidence="8" id="KW-1185">Reference proteome</keyword>
<dbReference type="AlphaFoldDB" id="A0A2T3FPC0"/>
<dbReference type="Pfam" id="PF01071">
    <property type="entry name" value="GARS_A"/>
    <property type="match status" value="1"/>
</dbReference>
<dbReference type="GO" id="GO:0046872">
    <property type="term" value="F:metal ion binding"/>
    <property type="evidence" value="ECO:0007669"/>
    <property type="project" value="InterPro"/>
</dbReference>
<comment type="caution">
    <text evidence="7">The sequence shown here is derived from an EMBL/GenBank/DDBJ whole genome shotgun (WGS) entry which is preliminary data.</text>
</comment>
<evidence type="ECO:0000256" key="5">
    <source>
        <dbReference type="PROSITE-ProRule" id="PRU00409"/>
    </source>
</evidence>
<dbReference type="Gene3D" id="3.30.1490.20">
    <property type="entry name" value="ATP-grasp fold, A domain"/>
    <property type="match status" value="1"/>
</dbReference>
<proteinExistence type="predicted"/>
<feature type="domain" description="ATP-grasp" evidence="6">
    <location>
        <begin position="118"/>
        <end position="316"/>
    </location>
</feature>
<evidence type="ECO:0000313" key="8">
    <source>
        <dbReference type="Proteomes" id="UP000240974"/>
    </source>
</evidence>
<keyword evidence="2" id="KW-0436">Ligase</keyword>
<evidence type="ECO:0000256" key="3">
    <source>
        <dbReference type="ARBA" id="ARBA00022741"/>
    </source>
</evidence>
<gene>
    <name evidence="7" type="ORF">C7U54_12505</name>
</gene>
<evidence type="ECO:0000259" key="6">
    <source>
        <dbReference type="PROSITE" id="PS50975"/>
    </source>
</evidence>
<dbReference type="InterPro" id="IPR011761">
    <property type="entry name" value="ATP-grasp"/>
</dbReference>
<organism evidence="7 8">
    <name type="scientific">Faecalibacillus intestinalis</name>
    <dbReference type="NCBI Taxonomy" id="1982626"/>
    <lineage>
        <taxon>Bacteria</taxon>
        <taxon>Bacillati</taxon>
        <taxon>Bacillota</taxon>
        <taxon>Erysipelotrichia</taxon>
        <taxon>Erysipelotrichales</taxon>
        <taxon>Coprobacillaceae</taxon>
        <taxon>Faecalibacillus</taxon>
    </lineage>
</organism>
<dbReference type="PANTHER" id="PTHR43585">
    <property type="entry name" value="FUMIPYRROLE BIOSYNTHESIS PROTEIN C"/>
    <property type="match status" value="1"/>
</dbReference>
<name>A0A2T3FPC0_9FIRM</name>
<evidence type="ECO:0000256" key="2">
    <source>
        <dbReference type="ARBA" id="ARBA00022598"/>
    </source>
</evidence>
<evidence type="ECO:0000256" key="4">
    <source>
        <dbReference type="ARBA" id="ARBA00022840"/>
    </source>
</evidence>
<evidence type="ECO:0000313" key="7">
    <source>
        <dbReference type="EMBL" id="PST37130.1"/>
    </source>
</evidence>
<comment type="cofactor">
    <cofactor evidence="1">
        <name>Mn(2+)</name>
        <dbReference type="ChEBI" id="CHEBI:29035"/>
    </cofactor>
</comment>
<keyword evidence="3 5" id="KW-0547">Nucleotide-binding</keyword>
<dbReference type="GO" id="GO:0005524">
    <property type="term" value="F:ATP binding"/>
    <property type="evidence" value="ECO:0007669"/>
    <property type="project" value="UniProtKB-UniRule"/>
</dbReference>
<dbReference type="Proteomes" id="UP000240974">
    <property type="component" value="Unassembled WGS sequence"/>
</dbReference>
<dbReference type="InterPro" id="IPR013815">
    <property type="entry name" value="ATP_grasp_subdomain_1"/>
</dbReference>
<dbReference type="Gene3D" id="3.40.50.20">
    <property type="match status" value="1"/>
</dbReference>
<dbReference type="RefSeq" id="WP_022001397.1">
    <property type="nucleotide sequence ID" value="NZ_DAWBZG010000303.1"/>
</dbReference>
<dbReference type="GO" id="GO:0016874">
    <property type="term" value="F:ligase activity"/>
    <property type="evidence" value="ECO:0007669"/>
    <property type="project" value="UniProtKB-KW"/>
</dbReference>
<dbReference type="InterPro" id="IPR020561">
    <property type="entry name" value="PRibGlycinamid_synth_ATP-grasp"/>
</dbReference>
<accession>A0A2T3FPC0</accession>